<dbReference type="SUPFAM" id="SSF53474">
    <property type="entry name" value="alpha/beta-Hydrolases"/>
    <property type="match status" value="1"/>
</dbReference>
<dbReference type="FunFam" id="1.10.287.410:FF:000002">
    <property type="entry name" value="Carboxypeptidase"/>
    <property type="match status" value="1"/>
</dbReference>
<dbReference type="EMBL" id="NAJQ01000746">
    <property type="protein sequence ID" value="TKA65342.1"/>
    <property type="molecule type" value="Genomic_DNA"/>
</dbReference>
<feature type="signal peptide" evidence="6">
    <location>
        <begin position="1"/>
        <end position="20"/>
    </location>
</feature>
<dbReference type="Proteomes" id="UP000309340">
    <property type="component" value="Unassembled WGS sequence"/>
</dbReference>
<dbReference type="Gene3D" id="3.40.50.1820">
    <property type="entry name" value="alpha/beta hydrolase"/>
    <property type="match status" value="1"/>
</dbReference>
<keyword evidence="5" id="KW-0325">Glycoprotein</keyword>
<keyword evidence="3 6" id="KW-0645">Protease</keyword>
<evidence type="ECO:0000256" key="3">
    <source>
        <dbReference type="ARBA" id="ARBA00022670"/>
    </source>
</evidence>
<dbReference type="InterPro" id="IPR018202">
    <property type="entry name" value="Ser_caboxypep_ser_AS"/>
</dbReference>
<reference evidence="8 9" key="1">
    <citation type="submission" date="2017-03" db="EMBL/GenBank/DDBJ databases">
        <title>Genomes of endolithic fungi from Antarctica.</title>
        <authorList>
            <person name="Coleine C."/>
            <person name="Masonjones S."/>
            <person name="Stajich J.E."/>
        </authorList>
    </citation>
    <scope>NUCLEOTIDE SEQUENCE [LARGE SCALE GENOMIC DNA]</scope>
    <source>
        <strain evidence="8 9">CCFEE 5184</strain>
    </source>
</reference>
<feature type="chain" id="PRO_5020911796" description="Carboxypeptidase" evidence="6">
    <location>
        <begin position="21"/>
        <end position="549"/>
    </location>
</feature>
<feature type="compositionally biased region" description="Polar residues" evidence="7">
    <location>
        <begin position="521"/>
        <end position="532"/>
    </location>
</feature>
<proteinExistence type="inferred from homology"/>
<dbReference type="PROSITE" id="PS00131">
    <property type="entry name" value="CARBOXYPEPT_SER_SER"/>
    <property type="match status" value="1"/>
</dbReference>
<comment type="caution">
    <text evidence="8">The sequence shown here is derived from an EMBL/GenBank/DDBJ whole genome shotgun (WGS) entry which is preliminary data.</text>
</comment>
<evidence type="ECO:0000256" key="6">
    <source>
        <dbReference type="RuleBase" id="RU361156"/>
    </source>
</evidence>
<dbReference type="STRING" id="329884.A0A4U0WPQ8"/>
<evidence type="ECO:0000256" key="4">
    <source>
        <dbReference type="ARBA" id="ARBA00022801"/>
    </source>
</evidence>
<dbReference type="GO" id="GO:0000324">
    <property type="term" value="C:fungal-type vacuole"/>
    <property type="evidence" value="ECO:0007669"/>
    <property type="project" value="TreeGrafter"/>
</dbReference>
<evidence type="ECO:0000256" key="2">
    <source>
        <dbReference type="ARBA" id="ARBA00022645"/>
    </source>
</evidence>
<dbReference type="PANTHER" id="PTHR11802:SF131">
    <property type="entry name" value="CARBOXYPEPTIDASE"/>
    <property type="match status" value="1"/>
</dbReference>
<feature type="region of interest" description="Disordered" evidence="7">
    <location>
        <begin position="521"/>
        <end position="549"/>
    </location>
</feature>
<evidence type="ECO:0000313" key="8">
    <source>
        <dbReference type="EMBL" id="TKA65342.1"/>
    </source>
</evidence>
<sequence>MKLSHFLIAVQSLGGCLVAALPERRQIPADPTGVTTITSPNGATIRYKQPGLDGVCETTPDVNSYSGYFSLNATTNMFFWFFEARSNAAHAPLTLWLNGGPGSDSLIGLFQELGPCNVTEDLKTMVNEYAWNNVSNMLFLSQPIGVGFSYATTELGTYNATTGSIANATAATANGRFSLTDPYRYDTTYLAAGGTWEILQGFLANLPTLDSTVTNKTFNLWTESYGGHYGPAFYEYFSEQNAMINNGSIKGCPLRMDTLGIGNGIIDELIQAPYYPEFTQHNTYGIQLVNDSIYNFMKTAYYIGGGCRDQVLACAESDTSTAAGQSVCMQATNFCRGFVEEPYYEYGGRGVYDIRHPYNDPTPPTYFIDYLNTAAVQNALGVSINYTQDSSNLVGEGFSATGDFVYRSLIVDLETILDAGVRVALYYGDADYICNWFGGQAISESLNYTHAAQFRESLYSPYVVDSVEYGEVRQYGNFSFLRVYESGHEVPYYQPKAALEFFRRVLGNLIVSDGSEAVTPSYSSPGLPNATHTEPYVPLPPTSTSTSAA</sequence>
<comment type="similarity">
    <text evidence="1 6">Belongs to the peptidase S10 family.</text>
</comment>
<dbReference type="GO" id="GO:0006508">
    <property type="term" value="P:proteolysis"/>
    <property type="evidence" value="ECO:0007669"/>
    <property type="project" value="UniProtKB-KW"/>
</dbReference>
<dbReference type="PROSITE" id="PS51257">
    <property type="entry name" value="PROKAR_LIPOPROTEIN"/>
    <property type="match status" value="1"/>
</dbReference>
<dbReference type="OrthoDB" id="443318at2759"/>
<dbReference type="EC" id="3.4.16.-" evidence="6"/>
<dbReference type="PRINTS" id="PR00724">
    <property type="entry name" value="CRBOXYPTASEC"/>
</dbReference>
<dbReference type="Pfam" id="PF00450">
    <property type="entry name" value="Peptidase_S10"/>
    <property type="match status" value="1"/>
</dbReference>
<evidence type="ECO:0000313" key="9">
    <source>
        <dbReference type="Proteomes" id="UP000309340"/>
    </source>
</evidence>
<dbReference type="InterPro" id="IPR029058">
    <property type="entry name" value="AB_hydrolase_fold"/>
</dbReference>
<evidence type="ECO:0000256" key="5">
    <source>
        <dbReference type="ARBA" id="ARBA00023180"/>
    </source>
</evidence>
<keyword evidence="4 6" id="KW-0378">Hydrolase</keyword>
<dbReference type="InterPro" id="IPR001563">
    <property type="entry name" value="Peptidase_S10"/>
</dbReference>
<evidence type="ECO:0000256" key="1">
    <source>
        <dbReference type="ARBA" id="ARBA00009431"/>
    </source>
</evidence>
<gene>
    <name evidence="8" type="ORF">B0A55_09440</name>
</gene>
<dbReference type="AlphaFoldDB" id="A0A4U0WPQ8"/>
<evidence type="ECO:0000256" key="7">
    <source>
        <dbReference type="SAM" id="MobiDB-lite"/>
    </source>
</evidence>
<dbReference type="PANTHER" id="PTHR11802">
    <property type="entry name" value="SERINE PROTEASE FAMILY S10 SERINE CARBOXYPEPTIDASE"/>
    <property type="match status" value="1"/>
</dbReference>
<protein>
    <recommendedName>
        <fullName evidence="6">Carboxypeptidase</fullName>
        <ecNumber evidence="6">3.4.16.-</ecNumber>
    </recommendedName>
</protein>
<organism evidence="8 9">
    <name type="scientific">Friedmanniomyces simplex</name>
    <dbReference type="NCBI Taxonomy" id="329884"/>
    <lineage>
        <taxon>Eukaryota</taxon>
        <taxon>Fungi</taxon>
        <taxon>Dikarya</taxon>
        <taxon>Ascomycota</taxon>
        <taxon>Pezizomycotina</taxon>
        <taxon>Dothideomycetes</taxon>
        <taxon>Dothideomycetidae</taxon>
        <taxon>Mycosphaerellales</taxon>
        <taxon>Teratosphaeriaceae</taxon>
        <taxon>Friedmanniomyces</taxon>
    </lineage>
</organism>
<keyword evidence="2 6" id="KW-0121">Carboxypeptidase</keyword>
<keyword evidence="6" id="KW-0732">Signal</keyword>
<accession>A0A4U0WPQ8</accession>
<name>A0A4U0WPQ8_9PEZI</name>
<keyword evidence="9" id="KW-1185">Reference proteome</keyword>
<dbReference type="GO" id="GO:0004185">
    <property type="term" value="F:serine-type carboxypeptidase activity"/>
    <property type="evidence" value="ECO:0007669"/>
    <property type="project" value="UniProtKB-UniRule"/>
</dbReference>